<sequence length="644" mass="72715">MAFLALLPGILLFLLAYFRARKLLFPDLFFGSSTALLFFLFGIFSASLHLPQNQPQHYIHKISSEKAHFLKLSILETLKPDAFSDKYIAEVNAVNGKSAHGKLLVLLPKDSLKKPFLEGEQLLISADLTPVPPPLNLHQFNYADFMNRKGVWRQANLRQGTFKKLQKKESGLKTSAANWRRKISAALKKHHFEQDELSLVQALLLGQKQDISAQTYNNFAAAGAIHILAVSGLHVGIIMLMLHWLFKPLTGLKNGKFLKTFLVILCLWGFAVLAGLSPSVVRAVTMFSFLAVGLEIKRRTGTLNSIFLSLLLLLLVKPGWIFEVGFQLSYLAVLSIVLFQPLLNRLYTPANRILKYFWDLLSVTLAAQLGVLPLSLYYFHQFPGLFFLTNLLILPFLGVILIMGVLVIFLALVDMLPSFIAETYGIIIKILIKTVDWIAGHEQFLFKDIGFSLAEVLSWYLFLFTAFLLWKSFGYKRLLAVLISAIILQSVYISSEVRQENRLIVFHKSRSSLVATQHNDQLMLYHNLKSPAKDLKLLQNFMVGEDLQQIREAPLKNIYLQKGHFLMLIDSSGFLPKQTPFNTHLLLTGAPGINLERLLMNLKPAAIIADGSNYPSVIKKWKKTAKAKHIPFFYTGEDGAYILE</sequence>
<keyword evidence="3 6" id="KW-0812">Transmembrane</keyword>
<evidence type="ECO:0000256" key="6">
    <source>
        <dbReference type="SAM" id="Phobius"/>
    </source>
</evidence>
<keyword evidence="2" id="KW-1003">Cell membrane</keyword>
<feature type="transmembrane region" description="Helical" evidence="6">
    <location>
        <begin position="451"/>
        <end position="470"/>
    </location>
</feature>
<feature type="domain" description="DUF4131" evidence="8">
    <location>
        <begin position="3"/>
        <end position="160"/>
    </location>
</feature>
<reference evidence="9" key="1">
    <citation type="submission" date="2021-02" db="EMBL/GenBank/DDBJ databases">
        <title>Salinimicrobium sp. nov. isolated from seawater in Tongyeong, Republic of Korea.</title>
        <authorList>
            <person name="Lee S.-J."/>
        </authorList>
    </citation>
    <scope>NUCLEOTIDE SEQUENCE</scope>
    <source>
        <strain evidence="9">HN-2-9-2</strain>
    </source>
</reference>
<dbReference type="RefSeq" id="WP_265162545.1">
    <property type="nucleotide sequence ID" value="NZ_CP069620.1"/>
</dbReference>
<accession>A0ABY6NMW2</accession>
<dbReference type="EMBL" id="CP069620">
    <property type="protein sequence ID" value="UZH54231.1"/>
    <property type="molecule type" value="Genomic_DNA"/>
</dbReference>
<feature type="transmembrane region" description="Helical" evidence="6">
    <location>
        <begin position="477"/>
        <end position="495"/>
    </location>
</feature>
<evidence type="ECO:0000259" key="7">
    <source>
        <dbReference type="Pfam" id="PF03772"/>
    </source>
</evidence>
<feature type="domain" description="ComEC/Rec2-related protein" evidence="7">
    <location>
        <begin position="203"/>
        <end position="471"/>
    </location>
</feature>
<protein>
    <submittedName>
        <fullName evidence="9">ComEC family competence protein</fullName>
    </submittedName>
</protein>
<dbReference type="PANTHER" id="PTHR30619">
    <property type="entry name" value="DNA INTERNALIZATION/COMPETENCE PROTEIN COMEC/REC2"/>
    <property type="match status" value="1"/>
</dbReference>
<feature type="transmembrane region" description="Helical" evidence="6">
    <location>
        <begin position="30"/>
        <end position="50"/>
    </location>
</feature>
<dbReference type="Proteomes" id="UP001163981">
    <property type="component" value="Chromosome"/>
</dbReference>
<evidence type="ECO:0000256" key="3">
    <source>
        <dbReference type="ARBA" id="ARBA00022692"/>
    </source>
</evidence>
<keyword evidence="4 6" id="KW-1133">Transmembrane helix</keyword>
<dbReference type="Pfam" id="PF13567">
    <property type="entry name" value="DUF4131"/>
    <property type="match status" value="1"/>
</dbReference>
<dbReference type="InterPro" id="IPR025405">
    <property type="entry name" value="DUF4131"/>
</dbReference>
<evidence type="ECO:0000256" key="4">
    <source>
        <dbReference type="ARBA" id="ARBA00022989"/>
    </source>
</evidence>
<feature type="transmembrane region" description="Helical" evidence="6">
    <location>
        <begin position="302"/>
        <end position="322"/>
    </location>
</feature>
<proteinExistence type="predicted"/>
<feature type="transmembrane region" description="Helical" evidence="6">
    <location>
        <begin position="258"/>
        <end position="281"/>
    </location>
</feature>
<dbReference type="InterPro" id="IPR004477">
    <property type="entry name" value="ComEC_N"/>
</dbReference>
<evidence type="ECO:0000256" key="2">
    <source>
        <dbReference type="ARBA" id="ARBA00022475"/>
    </source>
</evidence>
<keyword evidence="10" id="KW-1185">Reference proteome</keyword>
<name>A0ABY6NMW2_9FLAO</name>
<organism evidence="9 10">
    <name type="scientific">Salinimicrobium tongyeongense</name>
    <dbReference type="NCBI Taxonomy" id="2809707"/>
    <lineage>
        <taxon>Bacteria</taxon>
        <taxon>Pseudomonadati</taxon>
        <taxon>Bacteroidota</taxon>
        <taxon>Flavobacteriia</taxon>
        <taxon>Flavobacteriales</taxon>
        <taxon>Flavobacteriaceae</taxon>
        <taxon>Salinimicrobium</taxon>
    </lineage>
</organism>
<keyword evidence="5 6" id="KW-0472">Membrane</keyword>
<gene>
    <name evidence="9" type="ORF">JRG66_09495</name>
</gene>
<evidence type="ECO:0000313" key="10">
    <source>
        <dbReference type="Proteomes" id="UP001163981"/>
    </source>
</evidence>
<feature type="transmembrane region" description="Helical" evidence="6">
    <location>
        <begin position="219"/>
        <end position="246"/>
    </location>
</feature>
<evidence type="ECO:0000256" key="1">
    <source>
        <dbReference type="ARBA" id="ARBA00004651"/>
    </source>
</evidence>
<dbReference type="InterPro" id="IPR052159">
    <property type="entry name" value="Competence_DNA_uptake"/>
</dbReference>
<dbReference type="NCBIfam" id="TIGR00360">
    <property type="entry name" value="ComEC_N-term"/>
    <property type="match status" value="1"/>
</dbReference>
<dbReference type="Pfam" id="PF03772">
    <property type="entry name" value="Competence"/>
    <property type="match status" value="1"/>
</dbReference>
<evidence type="ECO:0000313" key="9">
    <source>
        <dbReference type="EMBL" id="UZH54231.1"/>
    </source>
</evidence>
<feature type="transmembrane region" description="Helical" evidence="6">
    <location>
        <begin position="419"/>
        <end position="439"/>
    </location>
</feature>
<comment type="subcellular location">
    <subcellularLocation>
        <location evidence="1">Cell membrane</location>
        <topology evidence="1">Multi-pass membrane protein</topology>
    </subcellularLocation>
</comment>
<evidence type="ECO:0000259" key="8">
    <source>
        <dbReference type="Pfam" id="PF13567"/>
    </source>
</evidence>
<feature type="transmembrane region" description="Helical" evidence="6">
    <location>
        <begin position="328"/>
        <end position="344"/>
    </location>
</feature>
<feature type="transmembrane region" description="Helical" evidence="6">
    <location>
        <begin position="385"/>
        <end position="412"/>
    </location>
</feature>
<feature type="transmembrane region" description="Helical" evidence="6">
    <location>
        <begin position="356"/>
        <end position="379"/>
    </location>
</feature>
<evidence type="ECO:0000256" key="5">
    <source>
        <dbReference type="ARBA" id="ARBA00023136"/>
    </source>
</evidence>
<dbReference type="PANTHER" id="PTHR30619:SF1">
    <property type="entry name" value="RECOMBINATION PROTEIN 2"/>
    <property type="match status" value="1"/>
</dbReference>